<proteinExistence type="predicted"/>
<dbReference type="Gene3D" id="3.10.20.30">
    <property type="match status" value="1"/>
</dbReference>
<dbReference type="Pfam" id="PF02597">
    <property type="entry name" value="ThiS"/>
    <property type="match status" value="1"/>
</dbReference>
<protein>
    <submittedName>
        <fullName evidence="1">MoaD/ThiS family protein</fullName>
    </submittedName>
</protein>
<comment type="caution">
    <text evidence="1">The sequence shown here is derived from an EMBL/GenBank/DDBJ whole genome shotgun (WGS) entry which is preliminary data.</text>
</comment>
<dbReference type="InterPro" id="IPR052045">
    <property type="entry name" value="Sulfur_Carrier/Prot_Modifier"/>
</dbReference>
<dbReference type="RefSeq" id="WP_290261246.1">
    <property type="nucleotide sequence ID" value="NZ_JAUFQG010000004.1"/>
</dbReference>
<name>A0ABV8V6A8_9GAMM</name>
<evidence type="ECO:0000313" key="1">
    <source>
        <dbReference type="EMBL" id="MFC4363441.1"/>
    </source>
</evidence>
<dbReference type="EMBL" id="JBHSCX010000020">
    <property type="protein sequence ID" value="MFC4363441.1"/>
    <property type="molecule type" value="Genomic_DNA"/>
</dbReference>
<gene>
    <name evidence="1" type="ORF">ACFOX3_14085</name>
</gene>
<dbReference type="InterPro" id="IPR003749">
    <property type="entry name" value="ThiS/MoaD-like"/>
</dbReference>
<dbReference type="Proteomes" id="UP001595840">
    <property type="component" value="Unassembled WGS sequence"/>
</dbReference>
<dbReference type="InterPro" id="IPR016155">
    <property type="entry name" value="Mopterin_synth/thiamin_S_b"/>
</dbReference>
<reference evidence="2" key="1">
    <citation type="journal article" date="2019" name="Int. J. Syst. Evol. Microbiol.">
        <title>The Global Catalogue of Microorganisms (GCM) 10K type strain sequencing project: providing services to taxonomists for standard genome sequencing and annotation.</title>
        <authorList>
            <consortium name="The Broad Institute Genomics Platform"/>
            <consortium name="The Broad Institute Genome Sequencing Center for Infectious Disease"/>
            <person name="Wu L."/>
            <person name="Ma J."/>
        </authorList>
    </citation>
    <scope>NUCLEOTIDE SEQUENCE [LARGE SCALE GENOMIC DNA]</scope>
    <source>
        <strain evidence="2">CECT 8570</strain>
    </source>
</reference>
<dbReference type="SUPFAM" id="SSF54285">
    <property type="entry name" value="MoaD/ThiS"/>
    <property type="match status" value="1"/>
</dbReference>
<keyword evidence="2" id="KW-1185">Reference proteome</keyword>
<dbReference type="PANTHER" id="PTHR38031">
    <property type="entry name" value="SULFUR CARRIER PROTEIN SLR0821-RELATED"/>
    <property type="match status" value="1"/>
</dbReference>
<evidence type="ECO:0000313" key="2">
    <source>
        <dbReference type="Proteomes" id="UP001595840"/>
    </source>
</evidence>
<organism evidence="1 2">
    <name type="scientific">Simiduia curdlanivorans</name>
    <dbReference type="NCBI Taxonomy" id="1492769"/>
    <lineage>
        <taxon>Bacteria</taxon>
        <taxon>Pseudomonadati</taxon>
        <taxon>Pseudomonadota</taxon>
        <taxon>Gammaproteobacteria</taxon>
        <taxon>Cellvibrionales</taxon>
        <taxon>Cellvibrionaceae</taxon>
        <taxon>Simiduia</taxon>
    </lineage>
</organism>
<sequence length="92" mass="10260">MASLEVTRHLYRFFPQLENAQLSLPAGSVAEVLAAVERQVPGFCDYVLDEQGRLRRHVNLCVNNNLLIDRNGLSDRVGEKDTLFVFQALSGG</sequence>
<accession>A0ABV8V6A8</accession>
<dbReference type="InterPro" id="IPR012675">
    <property type="entry name" value="Beta-grasp_dom_sf"/>
</dbReference>
<dbReference type="PANTHER" id="PTHR38031:SF1">
    <property type="entry name" value="SULFUR CARRIER PROTEIN CYSO"/>
    <property type="match status" value="1"/>
</dbReference>